<keyword evidence="2" id="KW-0472">Membrane</keyword>
<feature type="compositionally biased region" description="Basic and acidic residues" evidence="1">
    <location>
        <begin position="7"/>
        <end position="20"/>
    </location>
</feature>
<dbReference type="Proteomes" id="UP000314294">
    <property type="component" value="Unassembled WGS sequence"/>
</dbReference>
<organism evidence="3 4">
    <name type="scientific">Liparis tanakae</name>
    <name type="common">Tanaka's snailfish</name>
    <dbReference type="NCBI Taxonomy" id="230148"/>
    <lineage>
        <taxon>Eukaryota</taxon>
        <taxon>Metazoa</taxon>
        <taxon>Chordata</taxon>
        <taxon>Craniata</taxon>
        <taxon>Vertebrata</taxon>
        <taxon>Euteleostomi</taxon>
        <taxon>Actinopterygii</taxon>
        <taxon>Neopterygii</taxon>
        <taxon>Teleostei</taxon>
        <taxon>Neoteleostei</taxon>
        <taxon>Acanthomorphata</taxon>
        <taxon>Eupercaria</taxon>
        <taxon>Perciformes</taxon>
        <taxon>Cottioidei</taxon>
        <taxon>Cottales</taxon>
        <taxon>Liparidae</taxon>
        <taxon>Liparis</taxon>
    </lineage>
</organism>
<keyword evidence="2" id="KW-0812">Transmembrane</keyword>
<feature type="transmembrane region" description="Helical" evidence="2">
    <location>
        <begin position="41"/>
        <end position="61"/>
    </location>
</feature>
<evidence type="ECO:0000313" key="4">
    <source>
        <dbReference type="Proteomes" id="UP000314294"/>
    </source>
</evidence>
<dbReference type="EMBL" id="SRLO01000374">
    <property type="protein sequence ID" value="TNN58648.1"/>
    <property type="molecule type" value="Genomic_DNA"/>
</dbReference>
<comment type="caution">
    <text evidence="3">The sequence shown here is derived from an EMBL/GenBank/DDBJ whole genome shotgun (WGS) entry which is preliminary data.</text>
</comment>
<sequence length="256" mass="28290">MRRKRDKFIERHLPSDDGGKPESSAILTFYQRKQAESRDKVLIRLAARCVGQYGVFVLLALGHVKHRDLMEVAPAGHRHVHSFRACNGTVVYKLGVQYLLSADTRDSSTPGTAALHPLLPFSSNLTPLSCALLCGRPLLFSFLARRPLPFALRPSPRDLGLALLLPLPFGVSPFYAPLHSFQHICWRVVRVEACAVRRLCVRRKRVCRTARGTRRRTVEDGGVPRVFSGDVPDDDANAGGSGGQTGCHPASWYTGL</sequence>
<evidence type="ECO:0000313" key="3">
    <source>
        <dbReference type="EMBL" id="TNN58648.1"/>
    </source>
</evidence>
<gene>
    <name evidence="3" type="ORF">EYF80_031151</name>
</gene>
<proteinExistence type="predicted"/>
<feature type="region of interest" description="Disordered" evidence="1">
    <location>
        <begin position="229"/>
        <end position="256"/>
    </location>
</feature>
<protein>
    <submittedName>
        <fullName evidence="3">Uncharacterized protein</fullName>
    </submittedName>
</protein>
<keyword evidence="4" id="KW-1185">Reference proteome</keyword>
<evidence type="ECO:0000256" key="1">
    <source>
        <dbReference type="SAM" id="MobiDB-lite"/>
    </source>
</evidence>
<evidence type="ECO:0000256" key="2">
    <source>
        <dbReference type="SAM" id="Phobius"/>
    </source>
</evidence>
<reference evidence="3 4" key="1">
    <citation type="submission" date="2019-03" db="EMBL/GenBank/DDBJ databases">
        <title>First draft genome of Liparis tanakae, snailfish: a comprehensive survey of snailfish specific genes.</title>
        <authorList>
            <person name="Kim W."/>
            <person name="Song I."/>
            <person name="Jeong J.-H."/>
            <person name="Kim D."/>
            <person name="Kim S."/>
            <person name="Ryu S."/>
            <person name="Song J.Y."/>
            <person name="Lee S.K."/>
        </authorList>
    </citation>
    <scope>NUCLEOTIDE SEQUENCE [LARGE SCALE GENOMIC DNA]</scope>
    <source>
        <tissue evidence="3">Muscle</tissue>
    </source>
</reference>
<dbReference type="AlphaFoldDB" id="A0A4Z2GYG3"/>
<keyword evidence="2" id="KW-1133">Transmembrane helix</keyword>
<name>A0A4Z2GYG3_9TELE</name>
<feature type="region of interest" description="Disordered" evidence="1">
    <location>
        <begin position="1"/>
        <end position="20"/>
    </location>
</feature>
<accession>A0A4Z2GYG3</accession>